<evidence type="ECO:0000313" key="2">
    <source>
        <dbReference type="Proteomes" id="UP000444960"/>
    </source>
</evidence>
<sequence>MTKRRDILKMLKQGARAAGVTYEAVEGGNHTVVKLDGYRVPVARHNEIDNSMAIIIYKEAEAKLGKDWWKK</sequence>
<organism evidence="1 2">
    <name type="scientific">Gordonia spumicola</name>
    <dbReference type="NCBI Taxonomy" id="589161"/>
    <lineage>
        <taxon>Bacteria</taxon>
        <taxon>Bacillati</taxon>
        <taxon>Actinomycetota</taxon>
        <taxon>Actinomycetes</taxon>
        <taxon>Mycobacteriales</taxon>
        <taxon>Gordoniaceae</taxon>
        <taxon>Gordonia</taxon>
    </lineage>
</organism>
<name>A0A7I9V7P2_9ACTN</name>
<accession>A0A7I9V7P2</accession>
<dbReference type="EMBL" id="BJOV01000003">
    <property type="protein sequence ID" value="GEE01406.1"/>
    <property type="molecule type" value="Genomic_DNA"/>
</dbReference>
<protein>
    <recommendedName>
        <fullName evidence="3">HicA-like toxin</fullName>
    </recommendedName>
</protein>
<comment type="caution">
    <text evidence="1">The sequence shown here is derived from an EMBL/GenBank/DDBJ whole genome shotgun (WGS) entry which is preliminary data.</text>
</comment>
<proteinExistence type="predicted"/>
<dbReference type="OrthoDB" id="9799039at2"/>
<reference evidence="2" key="1">
    <citation type="submission" date="2019-06" db="EMBL/GenBank/DDBJ databases">
        <title>Gordonia isolated from sludge of a wastewater treatment plant.</title>
        <authorList>
            <person name="Tamura T."/>
            <person name="Aoyama K."/>
            <person name="Kang Y."/>
            <person name="Saito S."/>
            <person name="Akiyama N."/>
            <person name="Yazawa K."/>
            <person name="Gonoi T."/>
            <person name="Mikami Y."/>
        </authorList>
    </citation>
    <scope>NUCLEOTIDE SEQUENCE [LARGE SCALE GENOMIC DNA]</scope>
    <source>
        <strain evidence="2">NBRC 107696</strain>
    </source>
</reference>
<evidence type="ECO:0008006" key="3">
    <source>
        <dbReference type="Google" id="ProtNLM"/>
    </source>
</evidence>
<dbReference type="Proteomes" id="UP000444960">
    <property type="component" value="Unassembled WGS sequence"/>
</dbReference>
<evidence type="ECO:0000313" key="1">
    <source>
        <dbReference type="EMBL" id="GEE01406.1"/>
    </source>
</evidence>
<dbReference type="AlphaFoldDB" id="A0A7I9V7P2"/>
<keyword evidence="2" id="KW-1185">Reference proteome</keyword>
<gene>
    <name evidence="1" type="ORF">nbrc107696_18520</name>
</gene>